<feature type="domain" description="C3H1-type" evidence="2">
    <location>
        <begin position="67"/>
        <end position="93"/>
    </location>
</feature>
<keyword evidence="1" id="KW-0479">Metal-binding</keyword>
<evidence type="ECO:0000256" key="1">
    <source>
        <dbReference type="PROSITE-ProRule" id="PRU00723"/>
    </source>
</evidence>
<reference evidence="3" key="1">
    <citation type="journal article" date="2019" name="bioRxiv">
        <title>The Genome of the Zebra Mussel, Dreissena polymorpha: A Resource for Invasive Species Research.</title>
        <authorList>
            <person name="McCartney M.A."/>
            <person name="Auch B."/>
            <person name="Kono T."/>
            <person name="Mallez S."/>
            <person name="Zhang Y."/>
            <person name="Obille A."/>
            <person name="Becker A."/>
            <person name="Abrahante J.E."/>
            <person name="Garbe J."/>
            <person name="Badalamenti J.P."/>
            <person name="Herman A."/>
            <person name="Mangelson H."/>
            <person name="Liachko I."/>
            <person name="Sullivan S."/>
            <person name="Sone E.D."/>
            <person name="Koren S."/>
            <person name="Silverstein K.A.T."/>
            <person name="Beckman K.B."/>
            <person name="Gohl D.M."/>
        </authorList>
    </citation>
    <scope>NUCLEOTIDE SEQUENCE</scope>
    <source>
        <strain evidence="3">Duluth1</strain>
        <tissue evidence="3">Whole animal</tissue>
    </source>
</reference>
<proteinExistence type="predicted"/>
<name>A0A9D4L622_DREPO</name>
<keyword evidence="1" id="KW-0863">Zinc-finger</keyword>
<keyword evidence="4" id="KW-1185">Reference proteome</keyword>
<dbReference type="InterPro" id="IPR000571">
    <property type="entry name" value="Znf_CCCH"/>
</dbReference>
<accession>A0A9D4L622</accession>
<comment type="caution">
    <text evidence="3">The sequence shown here is derived from an EMBL/GenBank/DDBJ whole genome shotgun (WGS) entry which is preliminary data.</text>
</comment>
<evidence type="ECO:0000259" key="2">
    <source>
        <dbReference type="PROSITE" id="PS50103"/>
    </source>
</evidence>
<sequence>MLQYMFVIREAARKQEGYQWRTYDEQFRLRQSSLFMPWSKMNSDMWLRCFSGASQGTTKAVFKTRTKLLPPPCIDFNKGFCKWKICKFPHVCSVCSPAQHGRWRCRVNNAGQSTSTFQSTFRPP</sequence>
<evidence type="ECO:0000313" key="4">
    <source>
        <dbReference type="Proteomes" id="UP000828390"/>
    </source>
</evidence>
<dbReference type="GO" id="GO:0008270">
    <property type="term" value="F:zinc ion binding"/>
    <property type="evidence" value="ECO:0007669"/>
    <property type="project" value="UniProtKB-KW"/>
</dbReference>
<dbReference type="PANTHER" id="PTHR35558">
    <property type="entry name" value="SGNH_HYDRO DOMAIN-CONTAINING PROTEIN"/>
    <property type="match status" value="1"/>
</dbReference>
<evidence type="ECO:0000313" key="3">
    <source>
        <dbReference type="EMBL" id="KAH3851126.1"/>
    </source>
</evidence>
<gene>
    <name evidence="3" type="ORF">DPMN_093607</name>
</gene>
<reference evidence="3" key="2">
    <citation type="submission" date="2020-11" db="EMBL/GenBank/DDBJ databases">
        <authorList>
            <person name="McCartney M.A."/>
            <person name="Auch B."/>
            <person name="Kono T."/>
            <person name="Mallez S."/>
            <person name="Becker A."/>
            <person name="Gohl D.M."/>
            <person name="Silverstein K.A.T."/>
            <person name="Koren S."/>
            <person name="Bechman K.B."/>
            <person name="Herman A."/>
            <person name="Abrahante J.E."/>
            <person name="Garbe J."/>
        </authorList>
    </citation>
    <scope>NUCLEOTIDE SEQUENCE</scope>
    <source>
        <strain evidence="3">Duluth1</strain>
        <tissue evidence="3">Whole animal</tissue>
    </source>
</reference>
<dbReference type="Proteomes" id="UP000828390">
    <property type="component" value="Unassembled WGS sequence"/>
</dbReference>
<keyword evidence="1" id="KW-0862">Zinc</keyword>
<dbReference type="AlphaFoldDB" id="A0A9D4L622"/>
<feature type="zinc finger region" description="C3H1-type" evidence="1">
    <location>
        <begin position="67"/>
        <end position="93"/>
    </location>
</feature>
<dbReference type="EMBL" id="JAIWYP010000003">
    <property type="protein sequence ID" value="KAH3851126.1"/>
    <property type="molecule type" value="Genomic_DNA"/>
</dbReference>
<dbReference type="PANTHER" id="PTHR35558:SF1">
    <property type="entry name" value="ENDONUCLEASE_EXONUCLEASE_PHOSPHATASE DOMAIN-CONTAINING PROTEIN"/>
    <property type="match status" value="1"/>
</dbReference>
<dbReference type="PROSITE" id="PS50103">
    <property type="entry name" value="ZF_C3H1"/>
    <property type="match status" value="1"/>
</dbReference>
<organism evidence="3 4">
    <name type="scientific">Dreissena polymorpha</name>
    <name type="common">Zebra mussel</name>
    <name type="synonym">Mytilus polymorpha</name>
    <dbReference type="NCBI Taxonomy" id="45954"/>
    <lineage>
        <taxon>Eukaryota</taxon>
        <taxon>Metazoa</taxon>
        <taxon>Spiralia</taxon>
        <taxon>Lophotrochozoa</taxon>
        <taxon>Mollusca</taxon>
        <taxon>Bivalvia</taxon>
        <taxon>Autobranchia</taxon>
        <taxon>Heteroconchia</taxon>
        <taxon>Euheterodonta</taxon>
        <taxon>Imparidentia</taxon>
        <taxon>Neoheterodontei</taxon>
        <taxon>Myida</taxon>
        <taxon>Dreissenoidea</taxon>
        <taxon>Dreissenidae</taxon>
        <taxon>Dreissena</taxon>
    </lineage>
</organism>
<protein>
    <recommendedName>
        <fullName evidence="2">C3H1-type domain-containing protein</fullName>
    </recommendedName>
</protein>